<sequence>MRRYRKPLAHDDLARYMYFKVPVRLTFYDIVEDGIIEFHDDFIVKINGNYFVKNACSFWA</sequence>
<accession>A0ABM8VL65</accession>
<dbReference type="Proteomes" id="UP000730618">
    <property type="component" value="Unassembled WGS sequence"/>
</dbReference>
<proteinExistence type="predicted"/>
<reference evidence="1 2" key="1">
    <citation type="submission" date="2021-06" db="EMBL/GenBank/DDBJ databases">
        <authorList>
            <person name="Criscuolo A."/>
        </authorList>
    </citation>
    <scope>NUCLEOTIDE SEQUENCE [LARGE SCALE GENOMIC DNA]</scope>
    <source>
        <strain evidence="2">CIP 111802</strain>
    </source>
</reference>
<dbReference type="EMBL" id="CAJVCE010000012">
    <property type="protein sequence ID" value="CAG7648181.1"/>
    <property type="molecule type" value="Genomic_DNA"/>
</dbReference>
<keyword evidence="2" id="KW-1185">Reference proteome</keyword>
<evidence type="ECO:0000313" key="2">
    <source>
        <dbReference type="Proteomes" id="UP000730618"/>
    </source>
</evidence>
<evidence type="ECO:0000313" key="1">
    <source>
        <dbReference type="EMBL" id="CAG7648181.1"/>
    </source>
</evidence>
<name>A0ABM8VL65_9BACL</name>
<protein>
    <submittedName>
        <fullName evidence="1">Uncharacterized protein</fullName>
    </submittedName>
</protein>
<comment type="caution">
    <text evidence="1">The sequence shown here is derived from an EMBL/GenBank/DDBJ whole genome shotgun (WGS) entry which is preliminary data.</text>
</comment>
<organism evidence="1 2">
    <name type="scientific">Paenibacillus allorhizosphaerae</name>
    <dbReference type="NCBI Taxonomy" id="2849866"/>
    <lineage>
        <taxon>Bacteria</taxon>
        <taxon>Bacillati</taxon>
        <taxon>Bacillota</taxon>
        <taxon>Bacilli</taxon>
        <taxon>Bacillales</taxon>
        <taxon>Paenibacillaceae</taxon>
        <taxon>Paenibacillus</taxon>
    </lineage>
</organism>
<gene>
    <name evidence="1" type="ORF">PAECIP111802_04145</name>
</gene>